<dbReference type="RefSeq" id="WP_368630338.1">
    <property type="nucleotide sequence ID" value="NZ_JAYWLU010000024.1"/>
</dbReference>
<dbReference type="SUPFAM" id="SSF103025">
    <property type="entry name" value="Folate-binding domain"/>
    <property type="match status" value="1"/>
</dbReference>
<dbReference type="InterPro" id="IPR006222">
    <property type="entry name" value="GCVT_N"/>
</dbReference>
<dbReference type="PANTHER" id="PTHR22602:SF0">
    <property type="entry name" value="TRANSFERASE CAF17, MITOCHONDRIAL-RELATED"/>
    <property type="match status" value="1"/>
</dbReference>
<organism evidence="4 5">
    <name type="scientific">Kocuria carniphila</name>
    <dbReference type="NCBI Taxonomy" id="262208"/>
    <lineage>
        <taxon>Bacteria</taxon>
        <taxon>Bacillati</taxon>
        <taxon>Actinomycetota</taxon>
        <taxon>Actinomycetes</taxon>
        <taxon>Micrococcales</taxon>
        <taxon>Micrococcaceae</taxon>
        <taxon>Kocuria</taxon>
    </lineage>
</organism>
<reference evidence="4 5" key="1">
    <citation type="journal article" date="2024" name="Fungal Genet. Biol.">
        <title>The porcine skin microbiome exhibits broad fungal antagonism.</title>
        <authorList>
            <person name="De La Cruz K.F."/>
            <person name="Townsend E.C."/>
            <person name="Alex Cheong J.Z."/>
            <person name="Salamzade R."/>
            <person name="Liu A."/>
            <person name="Sandstrom S."/>
            <person name="Davila E."/>
            <person name="Huang L."/>
            <person name="Xu K.H."/>
            <person name="Wu S.Y."/>
            <person name="Meudt J.J."/>
            <person name="Shanmuganayagam D."/>
            <person name="Gibson A.L.F."/>
            <person name="Kalan L.R."/>
        </authorList>
    </citation>
    <scope>NUCLEOTIDE SEQUENCE [LARGE SCALE GENOMIC DNA]</scope>
    <source>
        <strain evidence="4 5">LK2625</strain>
    </source>
</reference>
<evidence type="ECO:0000256" key="2">
    <source>
        <dbReference type="SAM" id="MobiDB-lite"/>
    </source>
</evidence>
<feature type="compositionally biased region" description="Polar residues" evidence="2">
    <location>
        <begin position="370"/>
        <end position="381"/>
    </location>
</feature>
<feature type="domain" description="GCVT N-terminal" evidence="3">
    <location>
        <begin position="38"/>
        <end position="147"/>
    </location>
</feature>
<dbReference type="Proteomes" id="UP001558481">
    <property type="component" value="Unassembled WGS sequence"/>
</dbReference>
<name>A0ABV3V5Q0_9MICC</name>
<dbReference type="PANTHER" id="PTHR22602">
    <property type="entry name" value="TRANSFERASE CAF17, MITOCHONDRIAL-RELATED"/>
    <property type="match status" value="1"/>
</dbReference>
<dbReference type="InterPro" id="IPR029043">
    <property type="entry name" value="GcvT/YgfZ_C"/>
</dbReference>
<evidence type="ECO:0000256" key="1">
    <source>
        <dbReference type="ARBA" id="ARBA00022946"/>
    </source>
</evidence>
<gene>
    <name evidence="4" type="ORF">VVR66_15295</name>
</gene>
<dbReference type="InterPro" id="IPR027266">
    <property type="entry name" value="TrmE/GcvT-like"/>
</dbReference>
<feature type="non-terminal residue" evidence="4">
    <location>
        <position position="403"/>
    </location>
</feature>
<evidence type="ECO:0000313" key="4">
    <source>
        <dbReference type="EMBL" id="MEX3596080.1"/>
    </source>
</evidence>
<comment type="caution">
    <text evidence="4">The sequence shown here is derived from an EMBL/GenBank/DDBJ whole genome shotgun (WGS) entry which is preliminary data.</text>
</comment>
<protein>
    <submittedName>
        <fullName evidence="4">Folate-binding protein</fullName>
    </submittedName>
</protein>
<sequence>MTSTESSYRSVLLSRPGAVEAEGLDEGVAGHYGDPVPEQRALARGTGYVDQSQRGVVTVTGADRLNWLTTLSSQVLTGLKPGQSTETMFLSVQGRVEYAPHAVDDGTTTWLIAEAQEAPGLAAWLESMRFALRVDVADVTDQWAVIAATKDLSSELAGAPEGEQAASASVITWRDPWPEISPGGYAYSAAPEHPGLERPWFEHLIPMTVLDSAATALNQRGLVPAGSWAAEALRIAAWRPRWGAETDVKTIPHELDWMRTAVHLSKGCYKGQETVARVHNLGHPPRRLTFLDLDGSQHTLPSAGAEVTLNGKKVGQVTSARLHYEAGPIALAVLKRNVDPQAELLVRDTVESAAAQADATLPEGAEDAGSTEQWSAAQTVVVQPDAGSVVGRPKDLMRGPRDG</sequence>
<feature type="compositionally biased region" description="Basic and acidic residues" evidence="2">
    <location>
        <begin position="392"/>
        <end position="403"/>
    </location>
</feature>
<keyword evidence="1" id="KW-0809">Transit peptide</keyword>
<dbReference type="SUPFAM" id="SSF101790">
    <property type="entry name" value="Aminomethyltransferase beta-barrel domain"/>
    <property type="match status" value="1"/>
</dbReference>
<feature type="region of interest" description="Disordered" evidence="2">
    <location>
        <begin position="360"/>
        <end position="403"/>
    </location>
</feature>
<evidence type="ECO:0000259" key="3">
    <source>
        <dbReference type="Pfam" id="PF01571"/>
    </source>
</evidence>
<dbReference type="InterPro" id="IPR017703">
    <property type="entry name" value="YgfZ/GCV_T_CS"/>
</dbReference>
<dbReference type="EMBL" id="JAYWLU010000024">
    <property type="protein sequence ID" value="MEX3596080.1"/>
    <property type="molecule type" value="Genomic_DNA"/>
</dbReference>
<dbReference type="Gene3D" id="3.30.1360.120">
    <property type="entry name" value="Probable tRNA modification gtpase trme, domain 1"/>
    <property type="match status" value="1"/>
</dbReference>
<dbReference type="InterPro" id="IPR045179">
    <property type="entry name" value="YgfZ/GcvT"/>
</dbReference>
<dbReference type="NCBIfam" id="TIGR03317">
    <property type="entry name" value="ygfZ_signature"/>
    <property type="match status" value="1"/>
</dbReference>
<evidence type="ECO:0000313" key="5">
    <source>
        <dbReference type="Proteomes" id="UP001558481"/>
    </source>
</evidence>
<keyword evidence="5" id="KW-1185">Reference proteome</keyword>
<proteinExistence type="predicted"/>
<accession>A0ABV3V5Q0</accession>
<dbReference type="Pfam" id="PF01571">
    <property type="entry name" value="GCV_T"/>
    <property type="match status" value="1"/>
</dbReference>